<comment type="similarity">
    <text evidence="2">Belongs to the acetate uptake transporter (AceTr) (TC 2.A.96) family.</text>
</comment>
<dbReference type="InterPro" id="IPR047623">
    <property type="entry name" value="SatP"/>
</dbReference>
<evidence type="ECO:0000256" key="2">
    <source>
        <dbReference type="ARBA" id="ARBA00005587"/>
    </source>
</evidence>
<reference evidence="7 8" key="1">
    <citation type="journal article" date="2012" name="J. Bacteriol.">
        <title>Genome sequence of 'Candidatus Methanomethylophilus alvus' Mx1201, a methanogenic archaeon from the human gut belonging to a seventh order of methanogens.</title>
        <authorList>
            <person name="Borrel G."/>
            <person name="Harris H.M."/>
            <person name="Tottey W."/>
            <person name="Mihajlovski A."/>
            <person name="Parisot N."/>
            <person name="Peyretaillade E."/>
            <person name="Peyret P."/>
            <person name="Gribaldo S."/>
            <person name="O'Toole P.W."/>
            <person name="Brugere J.F."/>
        </authorList>
    </citation>
    <scope>NUCLEOTIDE SEQUENCE [LARGE SCALE GENOMIC DNA]</scope>
    <source>
        <strain evidence="7 8">Mx1201</strain>
    </source>
</reference>
<dbReference type="InterPro" id="IPR000791">
    <property type="entry name" value="Gpr1/Fun34/SatP-like"/>
</dbReference>
<dbReference type="InterPro" id="IPR047622">
    <property type="entry name" value="GPR1_FUN34_YAAH"/>
</dbReference>
<dbReference type="Proteomes" id="UP000012672">
    <property type="component" value="Chromosome"/>
</dbReference>
<dbReference type="PROSITE" id="PS01114">
    <property type="entry name" value="GPR1_FUN34_YAAH"/>
    <property type="match status" value="1"/>
</dbReference>
<feature type="transmembrane region" description="Helical" evidence="6">
    <location>
        <begin position="17"/>
        <end position="36"/>
    </location>
</feature>
<proteinExistence type="inferred from homology"/>
<dbReference type="EMBL" id="CP004049">
    <property type="protein sequence ID" value="AGI85777.1"/>
    <property type="molecule type" value="Genomic_DNA"/>
</dbReference>
<keyword evidence="4 6" id="KW-1133">Transmembrane helix</keyword>
<feature type="transmembrane region" description="Helical" evidence="6">
    <location>
        <begin position="101"/>
        <end position="121"/>
    </location>
</feature>
<feature type="transmembrane region" description="Helical" evidence="6">
    <location>
        <begin position="42"/>
        <end position="60"/>
    </location>
</feature>
<dbReference type="STRING" id="1236689.MMALV_10420"/>
<keyword evidence="8" id="KW-1185">Reference proteome</keyword>
<organism evidence="7 8">
    <name type="scientific">Methanomethylophilus alvi (strain Mx1201)</name>
    <dbReference type="NCBI Taxonomy" id="1236689"/>
    <lineage>
        <taxon>Archaea</taxon>
        <taxon>Methanobacteriati</taxon>
        <taxon>Thermoplasmatota</taxon>
        <taxon>Thermoplasmata</taxon>
        <taxon>Methanomassiliicoccales</taxon>
        <taxon>Methanomethylophilaceae</taxon>
        <taxon>Methanomethylophilus</taxon>
    </lineage>
</organism>
<gene>
    <name evidence="7" type="ORF">MMALV_10420</name>
</gene>
<dbReference type="GO" id="GO:0071422">
    <property type="term" value="P:succinate transmembrane transport"/>
    <property type="evidence" value="ECO:0007669"/>
    <property type="project" value="TreeGrafter"/>
</dbReference>
<protein>
    <submittedName>
        <fullName evidence="7">YaaH protein</fullName>
    </submittedName>
</protein>
<dbReference type="NCBIfam" id="NF038013">
    <property type="entry name" value="AceTr_1"/>
    <property type="match status" value="1"/>
</dbReference>
<name>M9SJW0_METAX</name>
<evidence type="ECO:0000313" key="7">
    <source>
        <dbReference type="EMBL" id="AGI85777.1"/>
    </source>
</evidence>
<dbReference type="Pfam" id="PF01184">
    <property type="entry name" value="Gpr1_Fun34_YaaH"/>
    <property type="match status" value="1"/>
</dbReference>
<dbReference type="PANTHER" id="PTHR30178:SF3">
    <property type="entry name" value="SUCCINATE-ACETATE_PROTON SYMPORTER SATP"/>
    <property type="match status" value="1"/>
</dbReference>
<dbReference type="InParanoid" id="M9SJW0"/>
<dbReference type="eggNOG" id="arCOG03176">
    <property type="taxonomic scope" value="Archaea"/>
</dbReference>
<evidence type="ECO:0000256" key="4">
    <source>
        <dbReference type="ARBA" id="ARBA00022989"/>
    </source>
</evidence>
<feature type="transmembrane region" description="Helical" evidence="6">
    <location>
        <begin position="128"/>
        <end position="148"/>
    </location>
</feature>
<evidence type="ECO:0000256" key="5">
    <source>
        <dbReference type="ARBA" id="ARBA00023136"/>
    </source>
</evidence>
<feature type="transmembrane region" description="Helical" evidence="6">
    <location>
        <begin position="72"/>
        <end position="95"/>
    </location>
</feature>
<dbReference type="GO" id="GO:0005886">
    <property type="term" value="C:plasma membrane"/>
    <property type="evidence" value="ECO:0007669"/>
    <property type="project" value="TreeGrafter"/>
</dbReference>
<comment type="subcellular location">
    <subcellularLocation>
        <location evidence="1">Membrane</location>
        <topology evidence="1">Multi-pass membrane protein</topology>
    </subcellularLocation>
</comment>
<dbReference type="HOGENOM" id="CLU_051062_3_0_2"/>
<evidence type="ECO:0000256" key="3">
    <source>
        <dbReference type="ARBA" id="ARBA00022692"/>
    </source>
</evidence>
<dbReference type="KEGG" id="max:MMALV_10420"/>
<evidence type="ECO:0000256" key="6">
    <source>
        <dbReference type="SAM" id="Phobius"/>
    </source>
</evidence>
<evidence type="ECO:0000256" key="1">
    <source>
        <dbReference type="ARBA" id="ARBA00004141"/>
    </source>
</evidence>
<keyword evidence="5 6" id="KW-0472">Membrane</keyword>
<accession>M9SJW0</accession>
<evidence type="ECO:0000313" key="8">
    <source>
        <dbReference type="Proteomes" id="UP000012672"/>
    </source>
</evidence>
<keyword evidence="3 6" id="KW-0812">Transmembrane</keyword>
<dbReference type="GO" id="GO:0015360">
    <property type="term" value="F:acetate:proton symporter activity"/>
    <property type="evidence" value="ECO:0007669"/>
    <property type="project" value="TreeGrafter"/>
</dbReference>
<dbReference type="PANTHER" id="PTHR30178">
    <property type="entry name" value="INNER MEMBRANE PROTEIN YAAH"/>
    <property type="match status" value="1"/>
</dbReference>
<sequence length="186" mass="19528">MADGYDMPTRKANPAPLGLLGFGMTTVLLSLHNAGITPLDNVVLAMGAFCGGLAQLVAGIMEYRNGNTFGTVAFTMYGVFWMTFVAINTGLFGMGSEGKTVGAYCLVWGIMTLFMFLGTLKGRISSKFVFLTLTVTFFLLAAGDIGGFEVLSKAAGVVGLICGSAAIYSAAAEILEEQNGEEVLPY</sequence>
<dbReference type="AlphaFoldDB" id="M9SJW0"/>
<feature type="transmembrane region" description="Helical" evidence="6">
    <location>
        <begin position="154"/>
        <end position="175"/>
    </location>
</feature>